<evidence type="ECO:0000313" key="1">
    <source>
        <dbReference type="EMBL" id="KAF2882240.1"/>
    </source>
</evidence>
<evidence type="ECO:0000313" key="2">
    <source>
        <dbReference type="Proteomes" id="UP000801492"/>
    </source>
</evidence>
<protein>
    <submittedName>
        <fullName evidence="1">Uncharacterized protein</fullName>
    </submittedName>
</protein>
<keyword evidence="2" id="KW-1185">Reference proteome</keyword>
<proteinExistence type="predicted"/>
<dbReference type="EMBL" id="VTPC01090635">
    <property type="protein sequence ID" value="KAF2882240.1"/>
    <property type="molecule type" value="Genomic_DNA"/>
</dbReference>
<dbReference type="AlphaFoldDB" id="A0A8K0FWR1"/>
<dbReference type="PANTHER" id="PTHR45749">
    <property type="match status" value="1"/>
</dbReference>
<name>A0A8K0FWR1_IGNLU</name>
<organism evidence="1 2">
    <name type="scientific">Ignelater luminosus</name>
    <name type="common">Cucubano</name>
    <name type="synonym">Pyrophorus luminosus</name>
    <dbReference type="NCBI Taxonomy" id="2038154"/>
    <lineage>
        <taxon>Eukaryota</taxon>
        <taxon>Metazoa</taxon>
        <taxon>Ecdysozoa</taxon>
        <taxon>Arthropoda</taxon>
        <taxon>Hexapoda</taxon>
        <taxon>Insecta</taxon>
        <taxon>Pterygota</taxon>
        <taxon>Neoptera</taxon>
        <taxon>Endopterygota</taxon>
        <taxon>Coleoptera</taxon>
        <taxon>Polyphaga</taxon>
        <taxon>Elateriformia</taxon>
        <taxon>Elateroidea</taxon>
        <taxon>Elateridae</taxon>
        <taxon>Agrypninae</taxon>
        <taxon>Pyrophorini</taxon>
        <taxon>Ignelater</taxon>
    </lineage>
</organism>
<reference evidence="1" key="1">
    <citation type="submission" date="2019-08" db="EMBL/GenBank/DDBJ databases">
        <title>The genome of the North American firefly Photinus pyralis.</title>
        <authorList>
            <consortium name="Photinus pyralis genome working group"/>
            <person name="Fallon T.R."/>
            <person name="Sander Lower S.E."/>
            <person name="Weng J.-K."/>
        </authorList>
    </citation>
    <scope>NUCLEOTIDE SEQUENCE</scope>
    <source>
        <strain evidence="1">TRF0915ILg1</strain>
        <tissue evidence="1">Whole body</tissue>
    </source>
</reference>
<dbReference type="PANTHER" id="PTHR45749:SF23">
    <property type="entry name" value="ZINC FINGER MYM-TYPE PROTEIN 1-LIKE"/>
    <property type="match status" value="1"/>
</dbReference>
<dbReference type="OrthoDB" id="6611207at2759"/>
<sequence>MAAKVTTTIMEQLQKAQYFSFSVDLTPDITNVDQLSLIMRFVQDNAEPVERFLCFLPNTGHKAENMLLAVMDTFKTLNIDTNNCRGHSYDNMSEQYNGLQAKIKEKCQYANSLNLIGSSAAELSTERRKLLQSFSTKPKNVTVRNLSHSLWTVRNDAWASINKDWNQIIAALEAVKSDSAHQKALVKNEATGLLTQPNSLETAILSEFWGSM</sequence>
<comment type="caution">
    <text evidence="1">The sequence shown here is derived from an EMBL/GenBank/DDBJ whole genome shotgun (WGS) entry which is preliminary data.</text>
</comment>
<dbReference type="Proteomes" id="UP000801492">
    <property type="component" value="Unassembled WGS sequence"/>
</dbReference>
<accession>A0A8K0FWR1</accession>
<gene>
    <name evidence="1" type="ORF">ILUMI_23933</name>
</gene>